<feature type="active site" description="Nucleophile" evidence="4">
    <location>
        <position position="348"/>
    </location>
</feature>
<dbReference type="GO" id="GO:0036374">
    <property type="term" value="F:glutathione hydrolase activity"/>
    <property type="evidence" value="ECO:0007669"/>
    <property type="project" value="UniProtKB-UniRule"/>
</dbReference>
<name>A0A934SGL6_9RHOB</name>
<dbReference type="Gene3D" id="1.10.246.130">
    <property type="match status" value="1"/>
</dbReference>
<dbReference type="Gene3D" id="3.60.20.40">
    <property type="match status" value="1"/>
</dbReference>
<evidence type="ECO:0000256" key="4">
    <source>
        <dbReference type="PIRSR" id="PIRSR600101-1"/>
    </source>
</evidence>
<comment type="catalytic activity">
    <reaction evidence="1 6">
        <text>an S-substituted glutathione + H2O = an S-substituted L-cysteinylglycine + L-glutamate</text>
        <dbReference type="Rhea" id="RHEA:59468"/>
        <dbReference type="ChEBI" id="CHEBI:15377"/>
        <dbReference type="ChEBI" id="CHEBI:29985"/>
        <dbReference type="ChEBI" id="CHEBI:90779"/>
        <dbReference type="ChEBI" id="CHEBI:143103"/>
        <dbReference type="EC" id="3.4.19.13"/>
    </reaction>
</comment>
<evidence type="ECO:0000256" key="3">
    <source>
        <dbReference type="ARBA" id="ARBA00047417"/>
    </source>
</evidence>
<reference evidence="7" key="1">
    <citation type="submission" date="2021-01" db="EMBL/GenBank/DDBJ databases">
        <title>Paracoccus amoyensis sp. nov., isolated from the surface seawater along the coast of Xiamen Island, China.</title>
        <authorList>
            <person name="Lyu L."/>
        </authorList>
    </citation>
    <scope>NUCLEOTIDE SEQUENCE</scope>
    <source>
        <strain evidence="7">MJ17</strain>
    </source>
</reference>
<gene>
    <name evidence="7" type="primary">ggt</name>
    <name evidence="7" type="ORF">JJJ17_03730</name>
</gene>
<keyword evidence="8" id="KW-1185">Reference proteome</keyword>
<dbReference type="GO" id="GO:0006751">
    <property type="term" value="P:glutathione catabolic process"/>
    <property type="evidence" value="ECO:0007669"/>
    <property type="project" value="UniProtKB-UniRule"/>
</dbReference>
<evidence type="ECO:0000256" key="2">
    <source>
        <dbReference type="ARBA" id="ARBA00001089"/>
    </source>
</evidence>
<dbReference type="NCBIfam" id="TIGR00066">
    <property type="entry name" value="g_glut_trans"/>
    <property type="match status" value="1"/>
</dbReference>
<dbReference type="AlphaFoldDB" id="A0A934SGL6"/>
<evidence type="ECO:0000313" key="8">
    <source>
        <dbReference type="Proteomes" id="UP000640485"/>
    </source>
</evidence>
<keyword evidence="6" id="KW-0865">Zymogen</keyword>
<dbReference type="PANTHER" id="PTHR43881">
    <property type="entry name" value="GAMMA-GLUTAMYLTRANSPEPTIDASE (AFU_ORTHOLOGUE AFUA_4G13580)"/>
    <property type="match status" value="1"/>
</dbReference>
<keyword evidence="6 7" id="KW-0808">Transferase</keyword>
<dbReference type="Pfam" id="PF01019">
    <property type="entry name" value="G_glu_transpept"/>
    <property type="match status" value="1"/>
</dbReference>
<dbReference type="PANTHER" id="PTHR43881:SF1">
    <property type="entry name" value="GAMMA-GLUTAMYLTRANSPEPTIDASE (AFU_ORTHOLOGUE AFUA_4G13580)"/>
    <property type="match status" value="1"/>
</dbReference>
<dbReference type="InterPro" id="IPR052896">
    <property type="entry name" value="GGT-like_enzyme"/>
</dbReference>
<proteinExistence type="inferred from homology"/>
<dbReference type="RefSeq" id="WP_200683882.1">
    <property type="nucleotide sequence ID" value="NZ_JAEPRQ010000001.1"/>
</dbReference>
<evidence type="ECO:0000256" key="1">
    <source>
        <dbReference type="ARBA" id="ARBA00001049"/>
    </source>
</evidence>
<dbReference type="InterPro" id="IPR000101">
    <property type="entry name" value="GGT_peptidase"/>
</dbReference>
<dbReference type="GO" id="GO:0103068">
    <property type="term" value="F:leukotriene C4 gamma-glutamyl transferase activity"/>
    <property type="evidence" value="ECO:0007669"/>
    <property type="project" value="UniProtKB-EC"/>
</dbReference>
<keyword evidence="6" id="KW-0378">Hydrolase</keyword>
<comment type="subunit">
    <text evidence="6">This enzyme consists of two polypeptide chains, which are synthesized in precursor form from a single polypeptide.</text>
</comment>
<dbReference type="InterPro" id="IPR029055">
    <property type="entry name" value="Ntn_hydrolases_N"/>
</dbReference>
<dbReference type="EC" id="2.3.2.2" evidence="6"/>
<dbReference type="InterPro" id="IPR043138">
    <property type="entry name" value="GGT_lsub"/>
</dbReference>
<comment type="caution">
    <text evidence="7">The sequence shown here is derived from an EMBL/GenBank/DDBJ whole genome shotgun (WGS) entry which is preliminary data.</text>
</comment>
<dbReference type="SUPFAM" id="SSF56235">
    <property type="entry name" value="N-terminal nucleophile aminohydrolases (Ntn hydrolases)"/>
    <property type="match status" value="1"/>
</dbReference>
<accession>A0A934SGL6</accession>
<comment type="catalytic activity">
    <reaction evidence="3 6">
        <text>an N-terminal (5-L-glutamyl)-[peptide] + an alpha-amino acid = 5-L-glutamyl amino acid + an N-terminal L-alpha-aminoacyl-[peptide]</text>
        <dbReference type="Rhea" id="RHEA:23904"/>
        <dbReference type="Rhea" id="RHEA-COMP:9780"/>
        <dbReference type="Rhea" id="RHEA-COMP:9795"/>
        <dbReference type="ChEBI" id="CHEBI:77644"/>
        <dbReference type="ChEBI" id="CHEBI:78597"/>
        <dbReference type="ChEBI" id="CHEBI:78599"/>
        <dbReference type="ChEBI" id="CHEBI:78608"/>
        <dbReference type="EC" id="2.3.2.2"/>
    </reaction>
</comment>
<dbReference type="EC" id="3.4.19.13" evidence="6"/>
<evidence type="ECO:0000256" key="5">
    <source>
        <dbReference type="PIRSR" id="PIRSR600101-2"/>
    </source>
</evidence>
<keyword evidence="6" id="KW-0317">Glutathione biosynthesis</keyword>
<evidence type="ECO:0000256" key="6">
    <source>
        <dbReference type="RuleBase" id="RU368036"/>
    </source>
</evidence>
<keyword evidence="6 7" id="KW-0012">Acyltransferase</keyword>
<dbReference type="PRINTS" id="PR01210">
    <property type="entry name" value="GGTRANSPTASE"/>
</dbReference>
<comment type="pathway">
    <text evidence="6">Sulfur metabolism; glutathione metabolism.</text>
</comment>
<comment type="similarity">
    <text evidence="6">Belongs to the gamma-glutamyltransferase family.</text>
</comment>
<comment type="PTM">
    <text evidence="6">Cleaved by autocatalysis into a large and a small subunit.</text>
</comment>
<dbReference type="EMBL" id="JAEPRQ010000001">
    <property type="protein sequence ID" value="MBK4215032.1"/>
    <property type="molecule type" value="Genomic_DNA"/>
</dbReference>
<dbReference type="GO" id="GO:0006750">
    <property type="term" value="P:glutathione biosynthetic process"/>
    <property type="evidence" value="ECO:0007669"/>
    <property type="project" value="UniProtKB-KW"/>
</dbReference>
<organism evidence="7 8">
    <name type="scientific">Paracoccus caeni</name>
    <dbReference type="NCBI Taxonomy" id="657651"/>
    <lineage>
        <taxon>Bacteria</taxon>
        <taxon>Pseudomonadati</taxon>
        <taxon>Pseudomonadota</taxon>
        <taxon>Alphaproteobacteria</taxon>
        <taxon>Rhodobacterales</taxon>
        <taxon>Paracoccaceae</taxon>
        <taxon>Paracoccus</taxon>
    </lineage>
</organism>
<protein>
    <recommendedName>
        <fullName evidence="6">Glutathione hydrolase proenzyme</fullName>
        <ecNumber evidence="6">2.3.2.2</ecNumber>
        <ecNumber evidence="6">3.4.19.13</ecNumber>
    </recommendedName>
    <component>
        <recommendedName>
            <fullName evidence="6">Glutathione hydrolase large chain</fullName>
        </recommendedName>
    </component>
    <component>
        <recommendedName>
            <fullName evidence="6">Glutathione hydrolase small chain</fullName>
        </recommendedName>
    </component>
</protein>
<sequence length="525" mass="55746">MFDFFSARRRPTLTGRAMIATSHPLPSAAGLEILAAGGNAVDAALAAAAVQAVVDPLMNGIGGDCFALYAPAGGKMKALNGSGRAPAAATIEALQQAGLTDTIPHENPHAVTIPGAISAWCRLHQDHGSLPLSRLFQRAVEYAENGFRVTPRVAKDWAGSVQVLGADARSILMPLGQPPAPGDHLSQPLLAKLLRDIAEHGAAAFYEGATAESMVNFLRSKGGLHSVEDFADGRDGATWHDPISADYRGFTIQECPPNGQGIAALMILKIIEGFDMATLPEVDRTHILAEATKLAYHHRDALVGDPDHSGDVVRTLLSNEAILRLRDRIDMNRAQPPVLWDEPEHKDTIYLCVVDAQGNAVSFIGSIFQPFGSGLMDPATGVLFQSRGASFRLIPGHPNAIGPRKRPMHTIIPGMVTQNGRTVMPFGVMGGQYQATGHAAFLSNLIDLGMDVQSAIDAPRSFATGGRLDIEPTIPQEVRDALEARGHRVNVLKSPMGGGQAIRIREDGLLEGGSDSRKDGMALGL</sequence>
<dbReference type="Proteomes" id="UP000640485">
    <property type="component" value="Unassembled WGS sequence"/>
</dbReference>
<dbReference type="InterPro" id="IPR043137">
    <property type="entry name" value="GGT_ssub_C"/>
</dbReference>
<feature type="binding site" evidence="5">
    <location>
        <position position="431"/>
    </location>
    <ligand>
        <name>L-glutamate</name>
        <dbReference type="ChEBI" id="CHEBI:29985"/>
    </ligand>
</feature>
<comment type="catalytic activity">
    <reaction evidence="2 6">
        <text>glutathione + H2O = L-cysteinylglycine + L-glutamate</text>
        <dbReference type="Rhea" id="RHEA:28807"/>
        <dbReference type="ChEBI" id="CHEBI:15377"/>
        <dbReference type="ChEBI" id="CHEBI:29985"/>
        <dbReference type="ChEBI" id="CHEBI:57925"/>
        <dbReference type="ChEBI" id="CHEBI:61694"/>
        <dbReference type="EC" id="3.4.19.13"/>
    </reaction>
</comment>
<evidence type="ECO:0000313" key="7">
    <source>
        <dbReference type="EMBL" id="MBK4215032.1"/>
    </source>
</evidence>